<organism evidence="1 2">
    <name type="scientific">Rubrivivax gelatinosus</name>
    <name type="common">Rhodocyclus gelatinosus</name>
    <name type="synonym">Rhodopseudomonas gelatinosa</name>
    <dbReference type="NCBI Taxonomy" id="28068"/>
    <lineage>
        <taxon>Bacteria</taxon>
        <taxon>Pseudomonadati</taxon>
        <taxon>Pseudomonadota</taxon>
        <taxon>Betaproteobacteria</taxon>
        <taxon>Burkholderiales</taxon>
        <taxon>Sphaerotilaceae</taxon>
        <taxon>Rubrivivax</taxon>
    </lineage>
</organism>
<name>A0A4R2LU84_RUBGE</name>
<sequence length="200" mass="22076">MTPDSVCRVNMPAVTFAALWAGYPANPPYRDHKTGKPPAGFENQCAIKISVAIHSAGIEMKSFTAKSIGVRPSDLGHININGRTAATRASQLAAWLDKQPFCGLPRKPEIITGEDWQSKIARRTGIVYFADYWMRKTDARNQSTGDHIDLWNGSRLTASGLIGTLTTTARYLGQRSFLPGTDWGYSDLGKSKTILFWEIK</sequence>
<dbReference type="Proteomes" id="UP000295106">
    <property type="component" value="Unassembled WGS sequence"/>
</dbReference>
<gene>
    <name evidence="1" type="ORF">EV684_1286</name>
</gene>
<dbReference type="InterPro" id="IPR025562">
    <property type="entry name" value="Tae4"/>
</dbReference>
<dbReference type="EMBL" id="SLXD01000028">
    <property type="protein sequence ID" value="TCO96869.1"/>
    <property type="molecule type" value="Genomic_DNA"/>
</dbReference>
<reference evidence="1 2" key="1">
    <citation type="submission" date="2019-03" db="EMBL/GenBank/DDBJ databases">
        <title>Genomic Encyclopedia of Type Strains, Phase IV (KMG-IV): sequencing the most valuable type-strain genomes for metagenomic binning, comparative biology and taxonomic classification.</title>
        <authorList>
            <person name="Goeker M."/>
        </authorList>
    </citation>
    <scope>NUCLEOTIDE SEQUENCE [LARGE SCALE GENOMIC DNA]</scope>
    <source>
        <strain evidence="1 2">DSM 1709</strain>
    </source>
</reference>
<evidence type="ECO:0000313" key="2">
    <source>
        <dbReference type="Proteomes" id="UP000295106"/>
    </source>
</evidence>
<evidence type="ECO:0000313" key="1">
    <source>
        <dbReference type="EMBL" id="TCO96869.1"/>
    </source>
</evidence>
<dbReference type="RefSeq" id="WP_132649821.1">
    <property type="nucleotide sequence ID" value="NZ_CP181387.1"/>
</dbReference>
<dbReference type="AlphaFoldDB" id="A0A4R2LU84"/>
<comment type="caution">
    <text evidence="1">The sequence shown here is derived from an EMBL/GenBank/DDBJ whole genome shotgun (WGS) entry which is preliminary data.</text>
</comment>
<dbReference type="Pfam" id="PF14113">
    <property type="entry name" value="Tae4"/>
    <property type="match status" value="1"/>
</dbReference>
<protein>
    <submittedName>
        <fullName evidence="1">Type VI secretion system (T6SS) effector Tae4 (Amidase)</fullName>
    </submittedName>
</protein>
<dbReference type="OrthoDB" id="1262040at2"/>
<accession>A0A4R2LU84</accession>
<dbReference type="Gene3D" id="3.90.1720.80">
    <property type="match status" value="1"/>
</dbReference>
<proteinExistence type="predicted"/>